<comment type="caution">
    <text evidence="2">The sequence shown here is derived from an EMBL/GenBank/DDBJ whole genome shotgun (WGS) entry which is preliminary data.</text>
</comment>
<dbReference type="PROSITE" id="PS51257">
    <property type="entry name" value="PROKAR_LIPOPROTEIN"/>
    <property type="match status" value="1"/>
</dbReference>
<accession>A0ABS6ZHN3</accession>
<feature type="compositionally biased region" description="Pro residues" evidence="1">
    <location>
        <begin position="51"/>
        <end position="91"/>
    </location>
</feature>
<protein>
    <recommendedName>
        <fullName evidence="4">Serine/threonine protein kinase</fullName>
    </recommendedName>
</protein>
<sequence>MTEQDGRRGGARSALLVAGAVVACAGLVTAVALLGVRTMGAGSSDAKGPAPTSPPVSAPPSAPPASPPTTAPSTPAPTSPSAPPPPSPSPSAPGSGQASPVGPGSAPPGYRNVSDEAGFSMAVPAESRRSVEGERIFYKTADGIRVGIKIGKIPPGGALASMRAADAQGPSTNPGYRDNAVRATTHPHGFPAAFWEFTWNGFDRAEGPRHTYDLCWEGNGWLYDVWVSAPTGRTPEARRHFDTAVGTFFPFDH</sequence>
<keyword evidence="3" id="KW-1185">Reference proteome</keyword>
<evidence type="ECO:0000313" key="2">
    <source>
        <dbReference type="EMBL" id="MBW5486924.1"/>
    </source>
</evidence>
<reference evidence="2 3" key="1">
    <citation type="submission" date="2019-12" db="EMBL/GenBank/DDBJ databases">
        <title>Genome sequence of Streptomyces bambusae.</title>
        <authorList>
            <person name="Bansal K."/>
            <person name="Choksket S."/>
            <person name="Korpole S."/>
            <person name="Patil P.B."/>
        </authorList>
    </citation>
    <scope>NUCLEOTIDE SEQUENCE [LARGE SCALE GENOMIC DNA]</scope>
    <source>
        <strain evidence="2 3">SK60</strain>
    </source>
</reference>
<proteinExistence type="predicted"/>
<feature type="compositionally biased region" description="Low complexity" evidence="1">
    <location>
        <begin position="92"/>
        <end position="108"/>
    </location>
</feature>
<dbReference type="Proteomes" id="UP000812013">
    <property type="component" value="Unassembled WGS sequence"/>
</dbReference>
<evidence type="ECO:0000313" key="3">
    <source>
        <dbReference type="Proteomes" id="UP000812013"/>
    </source>
</evidence>
<evidence type="ECO:0000256" key="1">
    <source>
        <dbReference type="SAM" id="MobiDB-lite"/>
    </source>
</evidence>
<evidence type="ECO:0008006" key="4">
    <source>
        <dbReference type="Google" id="ProtNLM"/>
    </source>
</evidence>
<name>A0ABS6ZHN3_9ACTN</name>
<gene>
    <name evidence="2" type="ORF">GPJ59_35110</name>
</gene>
<feature type="region of interest" description="Disordered" evidence="1">
    <location>
        <begin position="40"/>
        <end position="113"/>
    </location>
</feature>
<organism evidence="2 3">
    <name type="scientific">Streptomyces bambusae</name>
    <dbReference type="NCBI Taxonomy" id="1550616"/>
    <lineage>
        <taxon>Bacteria</taxon>
        <taxon>Bacillati</taxon>
        <taxon>Actinomycetota</taxon>
        <taxon>Actinomycetes</taxon>
        <taxon>Kitasatosporales</taxon>
        <taxon>Streptomycetaceae</taxon>
        <taxon>Streptomyces</taxon>
    </lineage>
</organism>
<dbReference type="EMBL" id="WTFF01000531">
    <property type="protein sequence ID" value="MBW5486924.1"/>
    <property type="molecule type" value="Genomic_DNA"/>
</dbReference>